<evidence type="ECO:0000256" key="3">
    <source>
        <dbReference type="ARBA" id="ARBA00022723"/>
    </source>
</evidence>
<dbReference type="GO" id="GO:0046872">
    <property type="term" value="F:metal ion binding"/>
    <property type="evidence" value="ECO:0007669"/>
    <property type="project" value="UniProtKB-KW"/>
</dbReference>
<dbReference type="VEuPathDB" id="AmoebaDB:FDP41_012850"/>
<comment type="caution">
    <text evidence="7">The sequence shown here is derived from an EMBL/GenBank/DDBJ whole genome shotgun (WGS) entry which is preliminary data.</text>
</comment>
<organism evidence="7 8">
    <name type="scientific">Naegleria fowleri</name>
    <name type="common">Brain eating amoeba</name>
    <dbReference type="NCBI Taxonomy" id="5763"/>
    <lineage>
        <taxon>Eukaryota</taxon>
        <taxon>Discoba</taxon>
        <taxon>Heterolobosea</taxon>
        <taxon>Tetramitia</taxon>
        <taxon>Eutetramitia</taxon>
        <taxon>Vahlkampfiidae</taxon>
        <taxon>Naegleria</taxon>
    </lineage>
</organism>
<dbReference type="Proteomes" id="UP000444721">
    <property type="component" value="Unassembled WGS sequence"/>
</dbReference>
<dbReference type="OMA" id="EAHQNCV"/>
<accession>A0A6A5C2T2</accession>
<name>A0A6A5C2T2_NAEFO</name>
<dbReference type="InterPro" id="IPR019165">
    <property type="entry name" value="Peptidase_M76_ATP23"/>
</dbReference>
<keyword evidence="4 6" id="KW-0378">Hydrolase</keyword>
<sequence length="231" mass="25964">MSESASSSSSSSSGNTTKDALMQSHRNCVAFVKKQLEDPLITYVLGEIERIGCPLPNPFFRCERCLHSSTDKPKFTAAYVLGSFDNHSFEKSQHNDEEDVISTENYFGKPGILLCEDVMDRYSKADDKTVILHELIHAFDDCRAMVNWKSCEQMACAEIRASSLSGECGFLYETKRGNVGSLRGQFMNCVKRRATLSLNHSSVCHGENNSKTVEQVFQKCFNDTEPFIKRI</sequence>
<dbReference type="AlphaFoldDB" id="A0A6A5C2T2"/>
<dbReference type="PANTHER" id="PTHR21711">
    <property type="entry name" value="MITOCHONDRIAL INNER MEMBRANE PROTEASE"/>
    <property type="match status" value="1"/>
</dbReference>
<dbReference type="GO" id="GO:0033615">
    <property type="term" value="P:mitochondrial proton-transporting ATP synthase complex assembly"/>
    <property type="evidence" value="ECO:0007669"/>
    <property type="project" value="TreeGrafter"/>
</dbReference>
<dbReference type="OrthoDB" id="285308at2759"/>
<dbReference type="EMBL" id="VFQX01000016">
    <property type="protein sequence ID" value="KAF0981062.1"/>
    <property type="molecule type" value="Genomic_DNA"/>
</dbReference>
<evidence type="ECO:0000256" key="4">
    <source>
        <dbReference type="ARBA" id="ARBA00022801"/>
    </source>
</evidence>
<dbReference type="PANTHER" id="PTHR21711:SF0">
    <property type="entry name" value="MITOCHONDRIAL INNER MEMBRANE PROTEASE ATP23 HOMOLOG"/>
    <property type="match status" value="1"/>
</dbReference>
<evidence type="ECO:0000313" key="7">
    <source>
        <dbReference type="EMBL" id="KAF0981062.1"/>
    </source>
</evidence>
<dbReference type="GO" id="GO:0004222">
    <property type="term" value="F:metalloendopeptidase activity"/>
    <property type="evidence" value="ECO:0007669"/>
    <property type="project" value="InterPro"/>
</dbReference>
<reference evidence="7 8" key="1">
    <citation type="journal article" date="2019" name="Sci. Rep.">
        <title>Nanopore sequencing improves the draft genome of the human pathogenic amoeba Naegleria fowleri.</title>
        <authorList>
            <person name="Liechti N."/>
            <person name="Schurch N."/>
            <person name="Bruggmann R."/>
            <person name="Wittwer M."/>
        </authorList>
    </citation>
    <scope>NUCLEOTIDE SEQUENCE [LARGE SCALE GENOMIC DNA]</scope>
    <source>
        <strain evidence="7 8">ATCC 30894</strain>
    </source>
</reference>
<comment type="similarity">
    <text evidence="1 6">Belongs to the peptidase M76 family.</text>
</comment>
<dbReference type="GO" id="GO:0005739">
    <property type="term" value="C:mitochondrion"/>
    <property type="evidence" value="ECO:0007669"/>
    <property type="project" value="GOC"/>
</dbReference>
<keyword evidence="8" id="KW-1185">Reference proteome</keyword>
<evidence type="ECO:0000256" key="5">
    <source>
        <dbReference type="ARBA" id="ARBA00023049"/>
    </source>
</evidence>
<proteinExistence type="inferred from homology"/>
<gene>
    <name evidence="7" type="ORF">FDP41_012850</name>
</gene>
<evidence type="ECO:0000256" key="2">
    <source>
        <dbReference type="ARBA" id="ARBA00022670"/>
    </source>
</evidence>
<dbReference type="RefSeq" id="XP_044565775.1">
    <property type="nucleotide sequence ID" value="XM_044703415.1"/>
</dbReference>
<keyword evidence="3 6" id="KW-0479">Metal-binding</keyword>
<dbReference type="GO" id="GO:0034982">
    <property type="term" value="P:mitochondrial protein processing"/>
    <property type="evidence" value="ECO:0007669"/>
    <property type="project" value="TreeGrafter"/>
</dbReference>
<dbReference type="VEuPathDB" id="AmoebaDB:NfTy_079870"/>
<dbReference type="GeneID" id="68120065"/>
<protein>
    <recommendedName>
        <fullName evidence="6">Mitochondrial inner membrane protease ATP23</fullName>
        <ecNumber evidence="6">3.4.24.-</ecNumber>
    </recommendedName>
</protein>
<dbReference type="Pfam" id="PF09768">
    <property type="entry name" value="Peptidase_M76"/>
    <property type="match status" value="1"/>
</dbReference>
<keyword evidence="5 6" id="KW-0482">Metalloprotease</keyword>
<dbReference type="VEuPathDB" id="AmoebaDB:NF0052020"/>
<evidence type="ECO:0000313" key="8">
    <source>
        <dbReference type="Proteomes" id="UP000444721"/>
    </source>
</evidence>
<evidence type="ECO:0000256" key="6">
    <source>
        <dbReference type="RuleBase" id="RU364057"/>
    </source>
</evidence>
<dbReference type="EC" id="3.4.24.-" evidence="6"/>
<evidence type="ECO:0000256" key="1">
    <source>
        <dbReference type="ARBA" id="ARBA00009915"/>
    </source>
</evidence>
<keyword evidence="2 6" id="KW-0645">Protease</keyword>